<dbReference type="Pfam" id="PF24254">
    <property type="entry name" value="DUF7455"/>
    <property type="match status" value="1"/>
</dbReference>
<protein>
    <recommendedName>
        <fullName evidence="1">DUF7455 domain-containing protein</fullName>
    </recommendedName>
</protein>
<accession>A0ABP6SQU8</accession>
<proteinExistence type="predicted"/>
<organism evidence="2 3">
    <name type="scientific">Cryptosporangium minutisporangium</name>
    <dbReference type="NCBI Taxonomy" id="113569"/>
    <lineage>
        <taxon>Bacteria</taxon>
        <taxon>Bacillati</taxon>
        <taxon>Actinomycetota</taxon>
        <taxon>Actinomycetes</taxon>
        <taxon>Cryptosporangiales</taxon>
        <taxon>Cryptosporangiaceae</taxon>
        <taxon>Cryptosporangium</taxon>
    </lineage>
</organism>
<comment type="caution">
    <text evidence="2">The sequence shown here is derived from an EMBL/GenBank/DDBJ whole genome shotgun (WGS) entry which is preliminary data.</text>
</comment>
<evidence type="ECO:0000259" key="1">
    <source>
        <dbReference type="Pfam" id="PF24254"/>
    </source>
</evidence>
<gene>
    <name evidence="2" type="ORF">GCM10020369_04330</name>
</gene>
<dbReference type="EMBL" id="BAAAYN010000002">
    <property type="protein sequence ID" value="GAA3382444.1"/>
    <property type="molecule type" value="Genomic_DNA"/>
</dbReference>
<evidence type="ECO:0000313" key="3">
    <source>
        <dbReference type="Proteomes" id="UP001501676"/>
    </source>
</evidence>
<dbReference type="RefSeq" id="WP_345726207.1">
    <property type="nucleotide sequence ID" value="NZ_BAAAYN010000002.1"/>
</dbReference>
<feature type="domain" description="DUF7455" evidence="1">
    <location>
        <begin position="15"/>
        <end position="61"/>
    </location>
</feature>
<evidence type="ECO:0000313" key="2">
    <source>
        <dbReference type="EMBL" id="GAA3382444.1"/>
    </source>
</evidence>
<keyword evidence="3" id="KW-1185">Reference proteome</keyword>
<sequence length="64" mass="6727">MTPTLTPPPTEAPSAGERCDRCGAAAKVRAVLPGGGDLVFCGHHGHKYAKDLEKVAVQILRSED</sequence>
<dbReference type="Proteomes" id="UP001501676">
    <property type="component" value="Unassembled WGS sequence"/>
</dbReference>
<name>A0ABP6SQU8_9ACTN</name>
<reference evidence="3" key="1">
    <citation type="journal article" date="2019" name="Int. J. Syst. Evol. Microbiol.">
        <title>The Global Catalogue of Microorganisms (GCM) 10K type strain sequencing project: providing services to taxonomists for standard genome sequencing and annotation.</title>
        <authorList>
            <consortium name="The Broad Institute Genomics Platform"/>
            <consortium name="The Broad Institute Genome Sequencing Center for Infectious Disease"/>
            <person name="Wu L."/>
            <person name="Ma J."/>
        </authorList>
    </citation>
    <scope>NUCLEOTIDE SEQUENCE [LARGE SCALE GENOMIC DNA]</scope>
    <source>
        <strain evidence="3">JCM 9458</strain>
    </source>
</reference>
<dbReference type="InterPro" id="IPR055878">
    <property type="entry name" value="DUF7455"/>
</dbReference>